<name>A0A5C4VIX1_9ACTN</name>
<protein>
    <submittedName>
        <fullName evidence="1">Uncharacterized protein</fullName>
    </submittedName>
</protein>
<dbReference type="AlphaFoldDB" id="A0A5C4VIX1"/>
<evidence type="ECO:0000313" key="2">
    <source>
        <dbReference type="Proteomes" id="UP000312512"/>
    </source>
</evidence>
<organism evidence="1 2">
    <name type="scientific">Nonomuraea phyllanthi</name>
    <dbReference type="NCBI Taxonomy" id="2219224"/>
    <lineage>
        <taxon>Bacteria</taxon>
        <taxon>Bacillati</taxon>
        <taxon>Actinomycetota</taxon>
        <taxon>Actinomycetes</taxon>
        <taxon>Streptosporangiales</taxon>
        <taxon>Streptosporangiaceae</taxon>
        <taxon>Nonomuraea</taxon>
    </lineage>
</organism>
<gene>
    <name evidence="1" type="ORF">FH608_041070</name>
</gene>
<evidence type="ECO:0000313" key="1">
    <source>
        <dbReference type="EMBL" id="KAB8189224.1"/>
    </source>
</evidence>
<sequence>MRRWLADVATGDADPGVRGEALSCLVWWAPEALPAGVVPAGWPSSWTTGSWSVFPEGLGDRVAERLELVTALLRDPDHFGRIVAWPDDPAAATARRAARRHPERPGRPG</sequence>
<dbReference type="EMBL" id="VDLX02000021">
    <property type="protein sequence ID" value="KAB8189224.1"/>
    <property type="molecule type" value="Genomic_DNA"/>
</dbReference>
<dbReference type="Proteomes" id="UP000312512">
    <property type="component" value="Unassembled WGS sequence"/>
</dbReference>
<proteinExistence type="predicted"/>
<accession>A0A5C4VIX1</accession>
<keyword evidence="2" id="KW-1185">Reference proteome</keyword>
<comment type="caution">
    <text evidence="1">The sequence shown here is derived from an EMBL/GenBank/DDBJ whole genome shotgun (WGS) entry which is preliminary data.</text>
</comment>
<reference evidence="1 2" key="1">
    <citation type="submission" date="2019-10" db="EMBL/GenBank/DDBJ databases">
        <title>Nonomuraea sp. nov., isolated from Phyllanthus amarus.</title>
        <authorList>
            <person name="Klykleung N."/>
            <person name="Tanasupawat S."/>
        </authorList>
    </citation>
    <scope>NUCLEOTIDE SEQUENCE [LARGE SCALE GENOMIC DNA]</scope>
    <source>
        <strain evidence="1 2">PA1-10</strain>
    </source>
</reference>